<organism evidence="3 4">
    <name type="scientific">Saccharopolyspora mangrovi</name>
    <dbReference type="NCBI Taxonomy" id="3082379"/>
    <lineage>
        <taxon>Bacteria</taxon>
        <taxon>Bacillati</taxon>
        <taxon>Actinomycetota</taxon>
        <taxon>Actinomycetes</taxon>
        <taxon>Pseudonocardiales</taxon>
        <taxon>Pseudonocardiaceae</taxon>
        <taxon>Saccharopolyspora</taxon>
    </lineage>
</organism>
<name>A0ABU6AK15_9PSEU</name>
<dbReference type="RefSeq" id="WP_324269233.1">
    <property type="nucleotide sequence ID" value="NZ_JAWLNX010000033.1"/>
</dbReference>
<dbReference type="PANTHER" id="PTHR37842:SF2">
    <property type="entry name" value="GYLCOSYL HYDROLASE 115 C-TERMINAL DOMAIN-CONTAINING PROTEIN"/>
    <property type="match status" value="1"/>
</dbReference>
<protein>
    <recommendedName>
        <fullName evidence="2">Gylcosyl hydrolase 115 C-terminal domain-containing protein</fullName>
    </recommendedName>
</protein>
<dbReference type="Proteomes" id="UP001327093">
    <property type="component" value="Unassembled WGS sequence"/>
</dbReference>
<reference evidence="3 4" key="1">
    <citation type="submission" date="2023-10" db="EMBL/GenBank/DDBJ databases">
        <title>Saccharopolyspora sp. nov., isolated from mangrove soil.</title>
        <authorList>
            <person name="Lu Y."/>
            <person name="Liu W."/>
        </authorList>
    </citation>
    <scope>NUCLEOTIDE SEQUENCE [LARGE SCALE GENOMIC DNA]</scope>
    <source>
        <strain evidence="3 4">S2-29</strain>
    </source>
</reference>
<evidence type="ECO:0000259" key="2">
    <source>
        <dbReference type="Pfam" id="PF17829"/>
    </source>
</evidence>
<accession>A0ABU6AK15</accession>
<comment type="caution">
    <text evidence="3">The sequence shown here is derived from an EMBL/GenBank/DDBJ whole genome shotgun (WGS) entry which is preliminary data.</text>
</comment>
<dbReference type="EMBL" id="JAWLNX010000033">
    <property type="protein sequence ID" value="MEB3371807.1"/>
    <property type="molecule type" value="Genomic_DNA"/>
</dbReference>
<evidence type="ECO:0000313" key="3">
    <source>
        <dbReference type="EMBL" id="MEB3371807.1"/>
    </source>
</evidence>
<feature type="domain" description="Gylcosyl hydrolase 115 C-terminal" evidence="2">
    <location>
        <begin position="8"/>
        <end position="73"/>
    </location>
</feature>
<keyword evidence="4" id="KW-1185">Reference proteome</keyword>
<evidence type="ECO:0000313" key="4">
    <source>
        <dbReference type="Proteomes" id="UP001327093"/>
    </source>
</evidence>
<proteinExistence type="predicted"/>
<dbReference type="PANTHER" id="PTHR37842">
    <property type="match status" value="1"/>
</dbReference>
<dbReference type="InterPro" id="IPR041437">
    <property type="entry name" value="GH115_C"/>
</dbReference>
<evidence type="ECO:0000256" key="1">
    <source>
        <dbReference type="SAM" id="MobiDB-lite"/>
    </source>
</evidence>
<feature type="region of interest" description="Disordered" evidence="1">
    <location>
        <begin position="1"/>
        <end position="26"/>
    </location>
</feature>
<dbReference type="Gene3D" id="2.60.120.1620">
    <property type="match status" value="1"/>
</dbReference>
<dbReference type="Pfam" id="PF17829">
    <property type="entry name" value="GH115_C"/>
    <property type="match status" value="1"/>
</dbReference>
<gene>
    <name evidence="3" type="ORF">R4I43_30860</name>
</gene>
<sequence>MDIIAATDSDDAGMNRGWERNTSDNVNRTATRHTLARPGAHTLKIWMVDPTVVVQKLVVDTGGLRPSYLGPPESRRL</sequence>